<feature type="domain" description="Helix-turn-helix" evidence="1">
    <location>
        <begin position="14"/>
        <end position="62"/>
    </location>
</feature>
<dbReference type="SUPFAM" id="SSF46955">
    <property type="entry name" value="Putative DNA-binding domain"/>
    <property type="match status" value="1"/>
</dbReference>
<evidence type="ECO:0000259" key="1">
    <source>
        <dbReference type="Pfam" id="PF12728"/>
    </source>
</evidence>
<dbReference type="InterPro" id="IPR010093">
    <property type="entry name" value="SinI_DNA-bd"/>
</dbReference>
<name>A0A6J5T2R7_9CAUD</name>
<dbReference type="InterPro" id="IPR009061">
    <property type="entry name" value="DNA-bd_dom_put_sf"/>
</dbReference>
<gene>
    <name evidence="2" type="ORF">UFOVP1649_9</name>
</gene>
<sequence>MTDSEKGHSMPKKLRIGEAANRVGLSAHTLRRYVESKDVLAHRTPGGHLRFDVSDLDKFIKESDGKWDK</sequence>
<dbReference type="InterPro" id="IPR041657">
    <property type="entry name" value="HTH_17"/>
</dbReference>
<dbReference type="Gene3D" id="1.10.1660.10">
    <property type="match status" value="1"/>
</dbReference>
<dbReference type="Pfam" id="PF12728">
    <property type="entry name" value="HTH_17"/>
    <property type="match status" value="1"/>
</dbReference>
<proteinExistence type="predicted"/>
<dbReference type="NCBIfam" id="TIGR01764">
    <property type="entry name" value="excise"/>
    <property type="match status" value="1"/>
</dbReference>
<evidence type="ECO:0000313" key="2">
    <source>
        <dbReference type="EMBL" id="CAB4222025.1"/>
    </source>
</evidence>
<reference evidence="2" key="1">
    <citation type="submission" date="2020-05" db="EMBL/GenBank/DDBJ databases">
        <authorList>
            <person name="Chiriac C."/>
            <person name="Salcher M."/>
            <person name="Ghai R."/>
            <person name="Kavagutti S V."/>
        </authorList>
    </citation>
    <scope>NUCLEOTIDE SEQUENCE</scope>
</reference>
<organism evidence="2">
    <name type="scientific">uncultured Caudovirales phage</name>
    <dbReference type="NCBI Taxonomy" id="2100421"/>
    <lineage>
        <taxon>Viruses</taxon>
        <taxon>Duplodnaviria</taxon>
        <taxon>Heunggongvirae</taxon>
        <taxon>Uroviricota</taxon>
        <taxon>Caudoviricetes</taxon>
        <taxon>Peduoviridae</taxon>
        <taxon>Maltschvirus</taxon>
        <taxon>Maltschvirus maltsch</taxon>
    </lineage>
</organism>
<dbReference type="EMBL" id="LR797519">
    <property type="protein sequence ID" value="CAB4222025.1"/>
    <property type="molecule type" value="Genomic_DNA"/>
</dbReference>
<accession>A0A6J5T2R7</accession>
<dbReference type="GO" id="GO:0003677">
    <property type="term" value="F:DNA binding"/>
    <property type="evidence" value="ECO:0007669"/>
    <property type="project" value="InterPro"/>
</dbReference>
<protein>
    <submittedName>
        <fullName evidence="2">Excise, DNA binding domain, excisionase family</fullName>
    </submittedName>
</protein>